<protein>
    <recommendedName>
        <fullName evidence="1">N-acetyltransferase domain-containing protein</fullName>
    </recommendedName>
</protein>
<dbReference type="InterPro" id="IPR041380">
    <property type="entry name" value="Acetyltransf_17"/>
</dbReference>
<accession>A0ABR5A9Y5</accession>
<dbReference type="Pfam" id="PF17668">
    <property type="entry name" value="Acetyltransf_17"/>
    <property type="match status" value="1"/>
</dbReference>
<dbReference type="InterPro" id="IPR051554">
    <property type="entry name" value="Acetyltransferase_Eis"/>
</dbReference>
<dbReference type="PANTHER" id="PTHR37817">
    <property type="entry name" value="N-ACETYLTRANSFERASE EIS"/>
    <property type="match status" value="1"/>
</dbReference>
<dbReference type="SUPFAM" id="SSF55718">
    <property type="entry name" value="SCP-like"/>
    <property type="match status" value="1"/>
</dbReference>
<sequence length="401" mass="45838">MTEPKIDIRQLTREELFDSITLSEFAFQFELSPEAKEERIRQADPNQYWGYWIDGKLASKLTILDFQTWIGGREYKMGGIAGVATWPEYRRQGMVGKLLRHALRTMRENGQTISMLAPFSFPFYRRYGWESFTEYRKYEIETDKLAGVFAPGEGTVERVPLEPETVGPVYEAYAKTFNGMLKRDDTYWRERMFKPKKGTAAVYRNAAGHSRGYVFYQVRDKVFKVHELVWLDEEARSALWKFIADHDSMMERVELQAPKDDRLPFLLPNPRFKQETVPYFMARIVDVAAFAAQYPFLPGAADVFTLRVRDEHADWNDGAFQLRIGADGQAGIRRLGGDEAEALTGAGYELQLSIQTLSALLVGSAEAQWLHAIGRIAGSAEAVQALAARMPRQTAYLADFF</sequence>
<dbReference type="Pfam" id="PF13530">
    <property type="entry name" value="SCP2_2"/>
    <property type="match status" value="1"/>
</dbReference>
<dbReference type="InterPro" id="IPR025559">
    <property type="entry name" value="Eis_dom"/>
</dbReference>
<dbReference type="PANTHER" id="PTHR37817:SF1">
    <property type="entry name" value="N-ACETYLTRANSFERASE EIS"/>
    <property type="match status" value="1"/>
</dbReference>
<name>A0ABR5A9Y5_9BACL</name>
<dbReference type="Gene3D" id="3.40.630.30">
    <property type="match status" value="2"/>
</dbReference>
<dbReference type="SUPFAM" id="SSF55729">
    <property type="entry name" value="Acyl-CoA N-acyltransferases (Nat)"/>
    <property type="match status" value="1"/>
</dbReference>
<dbReference type="InterPro" id="IPR016181">
    <property type="entry name" value="Acyl_CoA_acyltransferase"/>
</dbReference>
<proteinExistence type="predicted"/>
<evidence type="ECO:0000313" key="2">
    <source>
        <dbReference type="EMBL" id="KIL37859.1"/>
    </source>
</evidence>
<dbReference type="Proteomes" id="UP000031967">
    <property type="component" value="Unassembled WGS sequence"/>
</dbReference>
<reference evidence="2 3" key="1">
    <citation type="submission" date="2014-12" db="EMBL/GenBank/DDBJ databases">
        <title>Draft genome sequence of Paenibacillus kamchatkensis strain B-2647.</title>
        <authorList>
            <person name="Karlyshev A.V."/>
            <person name="Kudryashova E.B."/>
        </authorList>
    </citation>
    <scope>NUCLEOTIDE SEQUENCE [LARGE SCALE GENOMIC DNA]</scope>
    <source>
        <strain evidence="2 3">VKM B-2647</strain>
    </source>
</reference>
<dbReference type="PROSITE" id="PS51186">
    <property type="entry name" value="GNAT"/>
    <property type="match status" value="1"/>
</dbReference>
<evidence type="ECO:0000259" key="1">
    <source>
        <dbReference type="PROSITE" id="PS51186"/>
    </source>
</evidence>
<gene>
    <name evidence="2" type="ORF">SD70_30290</name>
</gene>
<feature type="domain" description="N-acetyltransferase" evidence="1">
    <location>
        <begin position="6"/>
        <end position="151"/>
    </location>
</feature>
<evidence type="ECO:0000313" key="3">
    <source>
        <dbReference type="Proteomes" id="UP000031967"/>
    </source>
</evidence>
<dbReference type="RefSeq" id="WP_041052303.1">
    <property type="nucleotide sequence ID" value="NZ_JXAK01000091.1"/>
</dbReference>
<dbReference type="EMBL" id="JXAK01000091">
    <property type="protein sequence ID" value="KIL37859.1"/>
    <property type="molecule type" value="Genomic_DNA"/>
</dbReference>
<comment type="caution">
    <text evidence="2">The sequence shown here is derived from an EMBL/GenBank/DDBJ whole genome shotgun (WGS) entry which is preliminary data.</text>
</comment>
<dbReference type="InterPro" id="IPR000182">
    <property type="entry name" value="GNAT_dom"/>
</dbReference>
<keyword evidence="3" id="KW-1185">Reference proteome</keyword>
<organism evidence="2 3">
    <name type="scientific">Gordoniibacillus kamchatkensis</name>
    <dbReference type="NCBI Taxonomy" id="1590651"/>
    <lineage>
        <taxon>Bacteria</taxon>
        <taxon>Bacillati</taxon>
        <taxon>Bacillota</taxon>
        <taxon>Bacilli</taxon>
        <taxon>Bacillales</taxon>
        <taxon>Paenibacillaceae</taxon>
        <taxon>Gordoniibacillus</taxon>
    </lineage>
</organism>
<dbReference type="CDD" id="cd04301">
    <property type="entry name" value="NAT_SF"/>
    <property type="match status" value="1"/>
</dbReference>
<dbReference type="Pfam" id="PF13527">
    <property type="entry name" value="Acetyltransf_9"/>
    <property type="match status" value="1"/>
</dbReference>
<dbReference type="InterPro" id="IPR036527">
    <property type="entry name" value="SCP2_sterol-bd_dom_sf"/>
</dbReference>
<dbReference type="Gene3D" id="3.30.1050.10">
    <property type="entry name" value="SCP2 sterol-binding domain"/>
    <property type="match status" value="1"/>
</dbReference>